<proteinExistence type="inferred from homology"/>
<dbReference type="Proteomes" id="UP000582837">
    <property type="component" value="Unassembled WGS sequence"/>
</dbReference>
<evidence type="ECO:0000313" key="9">
    <source>
        <dbReference type="Proteomes" id="UP000582837"/>
    </source>
</evidence>
<gene>
    <name evidence="8" type="ORF">HNQ61_002669</name>
</gene>
<feature type="transmembrane region" description="Helical" evidence="7">
    <location>
        <begin position="102"/>
        <end position="119"/>
    </location>
</feature>
<accession>A0A841GZ63</accession>
<keyword evidence="5 7" id="KW-1133">Transmembrane helix</keyword>
<keyword evidence="4 7" id="KW-0812">Transmembrane</keyword>
<evidence type="ECO:0000256" key="7">
    <source>
        <dbReference type="SAM" id="Phobius"/>
    </source>
</evidence>
<evidence type="ECO:0000313" key="8">
    <source>
        <dbReference type="EMBL" id="MBB6071047.1"/>
    </source>
</evidence>
<dbReference type="InterPro" id="IPR032808">
    <property type="entry name" value="DoxX"/>
</dbReference>
<comment type="caution">
    <text evidence="8">The sequence shown here is derived from an EMBL/GenBank/DDBJ whole genome shotgun (WGS) entry which is preliminary data.</text>
</comment>
<dbReference type="RefSeq" id="WP_170033556.1">
    <property type="nucleotide sequence ID" value="NZ_JABDTL010000001.1"/>
</dbReference>
<evidence type="ECO:0000256" key="1">
    <source>
        <dbReference type="ARBA" id="ARBA00004651"/>
    </source>
</evidence>
<dbReference type="PANTHER" id="PTHR33452:SF4">
    <property type="entry name" value="BLL4328 PROTEIN"/>
    <property type="match status" value="1"/>
</dbReference>
<evidence type="ECO:0000256" key="6">
    <source>
        <dbReference type="ARBA" id="ARBA00023136"/>
    </source>
</evidence>
<comment type="subcellular location">
    <subcellularLocation>
        <location evidence="1">Cell membrane</location>
        <topology evidence="1">Multi-pass membrane protein</topology>
    </subcellularLocation>
</comment>
<evidence type="ECO:0000256" key="3">
    <source>
        <dbReference type="ARBA" id="ARBA00022475"/>
    </source>
</evidence>
<name>A0A841GZ63_9BACT</name>
<dbReference type="EMBL" id="JACHIA010000006">
    <property type="protein sequence ID" value="MBB6071047.1"/>
    <property type="molecule type" value="Genomic_DNA"/>
</dbReference>
<feature type="transmembrane region" description="Helical" evidence="7">
    <location>
        <begin position="51"/>
        <end position="71"/>
    </location>
</feature>
<protein>
    <submittedName>
        <fullName evidence="8">Putative oxidoreductase</fullName>
    </submittedName>
</protein>
<dbReference type="PANTHER" id="PTHR33452">
    <property type="entry name" value="OXIDOREDUCTASE CATD-RELATED"/>
    <property type="match status" value="1"/>
</dbReference>
<organism evidence="8 9">
    <name type="scientific">Longimicrobium terrae</name>
    <dbReference type="NCBI Taxonomy" id="1639882"/>
    <lineage>
        <taxon>Bacteria</taxon>
        <taxon>Pseudomonadati</taxon>
        <taxon>Gemmatimonadota</taxon>
        <taxon>Longimicrobiia</taxon>
        <taxon>Longimicrobiales</taxon>
        <taxon>Longimicrobiaceae</taxon>
        <taxon>Longimicrobium</taxon>
    </lineage>
</organism>
<comment type="similarity">
    <text evidence="2">Belongs to the DoxX family.</text>
</comment>
<dbReference type="InterPro" id="IPR051907">
    <property type="entry name" value="DoxX-like_oxidoreductase"/>
</dbReference>
<dbReference type="Pfam" id="PF07681">
    <property type="entry name" value="DoxX"/>
    <property type="match status" value="1"/>
</dbReference>
<keyword evidence="3" id="KW-1003">Cell membrane</keyword>
<keyword evidence="6 7" id="KW-0472">Membrane</keyword>
<dbReference type="GO" id="GO:0005886">
    <property type="term" value="C:plasma membrane"/>
    <property type="evidence" value="ECO:0007669"/>
    <property type="project" value="UniProtKB-SubCell"/>
</dbReference>
<sequence length="144" mass="15433">MARTFFMQRFEEPALALLRIVAGGMLMQHGAQKLFGVLGGFGGTPGARAELASQMGLAGVIEFFVALLVLLGLFTRPAAFLTSGMMAAAYFMAHAPNGFFPLVNQGELAALYCFVFLYLSARGGGKFSVDAMLESRAAVRRTRI</sequence>
<evidence type="ECO:0000256" key="4">
    <source>
        <dbReference type="ARBA" id="ARBA00022692"/>
    </source>
</evidence>
<evidence type="ECO:0000256" key="5">
    <source>
        <dbReference type="ARBA" id="ARBA00022989"/>
    </source>
</evidence>
<keyword evidence="9" id="KW-1185">Reference proteome</keyword>
<reference evidence="8 9" key="1">
    <citation type="submission" date="2020-08" db="EMBL/GenBank/DDBJ databases">
        <title>Genomic Encyclopedia of Type Strains, Phase IV (KMG-IV): sequencing the most valuable type-strain genomes for metagenomic binning, comparative biology and taxonomic classification.</title>
        <authorList>
            <person name="Goeker M."/>
        </authorList>
    </citation>
    <scope>NUCLEOTIDE SEQUENCE [LARGE SCALE GENOMIC DNA]</scope>
    <source>
        <strain evidence="8 9">DSM 29007</strain>
    </source>
</reference>
<evidence type="ECO:0000256" key="2">
    <source>
        <dbReference type="ARBA" id="ARBA00006679"/>
    </source>
</evidence>
<dbReference type="AlphaFoldDB" id="A0A841GZ63"/>